<evidence type="ECO:0000313" key="1">
    <source>
        <dbReference type="EMBL" id="RUM04892.1"/>
    </source>
</evidence>
<name>A0A432NZ16_9HYPH</name>
<comment type="caution">
    <text evidence="1">The sequence shown here is derived from an EMBL/GenBank/DDBJ whole genome shotgun (WGS) entry which is preliminary data.</text>
</comment>
<evidence type="ECO:0000313" key="2">
    <source>
        <dbReference type="Proteomes" id="UP000273611"/>
    </source>
</evidence>
<protein>
    <submittedName>
        <fullName evidence="1">Uncharacterized protein</fullName>
    </submittedName>
</protein>
<accession>A0A432NZ16</accession>
<dbReference type="Proteomes" id="UP000273611">
    <property type="component" value="Unassembled WGS sequence"/>
</dbReference>
<proteinExistence type="predicted"/>
<reference evidence="1 2" key="1">
    <citation type="journal article" date="2015" name="Int. J. Syst. Evol. Microbiol.">
        <title>Rhizobium anhuiense sp. nov., isolated from effective nodules of Vicia faba and Pisum sativum.</title>
        <authorList>
            <person name="Zhang Y.J."/>
            <person name="Zheng W.T."/>
            <person name="Everall I."/>
            <person name="Young J.P."/>
            <person name="Zhang X.X."/>
            <person name="Tian C.F."/>
            <person name="Sui X.H."/>
            <person name="Wang E.T."/>
            <person name="Chen W.X."/>
        </authorList>
    </citation>
    <scope>NUCLEOTIDE SEQUENCE [LARGE SCALE GENOMIC DNA]</scope>
    <source>
        <strain evidence="1 2">CCBAU 23252</strain>
    </source>
</reference>
<gene>
    <name evidence="1" type="ORF">EEQ99_05165</name>
</gene>
<dbReference type="AlphaFoldDB" id="A0A432NZ16"/>
<sequence length="60" mass="7076">MVGELANPFHRWRFSPEHDAEKCARFSDDIMLCFFGLDQDSDFRPTRPKIVRINLASDLY</sequence>
<organism evidence="1 2">
    <name type="scientific">Rhizobium anhuiense</name>
    <dbReference type="NCBI Taxonomy" id="1184720"/>
    <lineage>
        <taxon>Bacteria</taxon>
        <taxon>Pseudomonadati</taxon>
        <taxon>Pseudomonadota</taxon>
        <taxon>Alphaproteobacteria</taxon>
        <taxon>Hyphomicrobiales</taxon>
        <taxon>Rhizobiaceae</taxon>
        <taxon>Rhizobium/Agrobacterium group</taxon>
        <taxon>Rhizobium</taxon>
    </lineage>
</organism>
<dbReference type="EMBL" id="RIBW01000001">
    <property type="protein sequence ID" value="RUM04892.1"/>
    <property type="molecule type" value="Genomic_DNA"/>
</dbReference>